<proteinExistence type="predicted"/>
<feature type="transmembrane region" description="Helical" evidence="1">
    <location>
        <begin position="204"/>
        <end position="227"/>
    </location>
</feature>
<accession>A0ABR7N9P1</accession>
<evidence type="ECO:0000313" key="4">
    <source>
        <dbReference type="Proteomes" id="UP000657421"/>
    </source>
</evidence>
<feature type="transmembrane region" description="Helical" evidence="1">
    <location>
        <begin position="6"/>
        <end position="28"/>
    </location>
</feature>
<dbReference type="Pfam" id="PF05569">
    <property type="entry name" value="Peptidase_M56"/>
    <property type="match status" value="1"/>
</dbReference>
<organism evidence="3 4">
    <name type="scientific">Jingyaoa shaoxingensis</name>
    <dbReference type="NCBI Taxonomy" id="2763671"/>
    <lineage>
        <taxon>Bacteria</taxon>
        <taxon>Bacillati</taxon>
        <taxon>Bacillota</taxon>
        <taxon>Clostridia</taxon>
        <taxon>Lachnospirales</taxon>
        <taxon>Lachnospiraceae</taxon>
        <taxon>Jingyaoa</taxon>
    </lineage>
</organism>
<sequence length="444" mass="50627">MKMILTLLLTMSASGTLAFLVYLLAVFLTHEQISAHLRYLILKICLAFFLIPFPLLKYVAVSYFAQPYSSYSESVVFLDVAHSVNLTDSGLLLPYISLFYRILLIGWIAILTVIILSQIISFLIFRKNISNNMTPDECYLDSLYSLKNTMHISSDVRILRSDTNLSPFTCGLFHPLIILTSLVDDASADMILHHELQHIKNHDFLYRVIALLAVLLHCFNPIIYLFFKELKEVQEMNCDEKLTVNFTPAEKKAYGNILIDIASRSGSDIAPVIYFSKTGKSALKKRIRKIISPVQRKKSFVLFLLTCICFTASVPVCAYSPSTIDWRGSDETPDSLQDTDWFAIYYDNSCSPWDDLPEDEHAFLNCDEYFILEDGTILPVTNDSSATPYKTCQHTFKMSTFKRHQKQGKGCIVTTWRAQVCTKCQYKKNLVKMSSHTDNPCPHK</sequence>
<evidence type="ECO:0000256" key="1">
    <source>
        <dbReference type="SAM" id="Phobius"/>
    </source>
</evidence>
<gene>
    <name evidence="3" type="ORF">H8716_08500</name>
</gene>
<dbReference type="Proteomes" id="UP000657421">
    <property type="component" value="Unassembled WGS sequence"/>
</dbReference>
<dbReference type="PANTHER" id="PTHR34978">
    <property type="entry name" value="POSSIBLE SENSOR-TRANSDUCER PROTEIN BLAR"/>
    <property type="match status" value="1"/>
</dbReference>
<feature type="transmembrane region" description="Helical" evidence="1">
    <location>
        <begin position="98"/>
        <end position="125"/>
    </location>
</feature>
<dbReference type="InterPro" id="IPR008756">
    <property type="entry name" value="Peptidase_M56"/>
</dbReference>
<dbReference type="CDD" id="cd07341">
    <property type="entry name" value="M56_BlaR1_MecR1_like"/>
    <property type="match status" value="1"/>
</dbReference>
<keyword evidence="4" id="KW-1185">Reference proteome</keyword>
<evidence type="ECO:0000259" key="2">
    <source>
        <dbReference type="Pfam" id="PF05569"/>
    </source>
</evidence>
<keyword evidence="1" id="KW-0472">Membrane</keyword>
<dbReference type="RefSeq" id="WP_330606529.1">
    <property type="nucleotide sequence ID" value="NZ_JACRSZ010000007.1"/>
</dbReference>
<name>A0ABR7N9P1_9FIRM</name>
<keyword evidence="1" id="KW-0812">Transmembrane</keyword>
<dbReference type="EMBL" id="JACRSZ010000007">
    <property type="protein sequence ID" value="MBC8573121.1"/>
    <property type="molecule type" value="Genomic_DNA"/>
</dbReference>
<keyword evidence="1" id="KW-1133">Transmembrane helix</keyword>
<feature type="domain" description="Peptidase M56" evidence="2">
    <location>
        <begin position="8"/>
        <end position="289"/>
    </location>
</feature>
<dbReference type="PANTHER" id="PTHR34978:SF3">
    <property type="entry name" value="SLR0241 PROTEIN"/>
    <property type="match status" value="1"/>
</dbReference>
<dbReference type="InterPro" id="IPR052173">
    <property type="entry name" value="Beta-lactam_resp_regulator"/>
</dbReference>
<protein>
    <recommendedName>
        <fullName evidence="2">Peptidase M56 domain-containing protein</fullName>
    </recommendedName>
</protein>
<feature type="transmembrane region" description="Helical" evidence="1">
    <location>
        <begin position="40"/>
        <end position="65"/>
    </location>
</feature>
<reference evidence="3 4" key="1">
    <citation type="submission" date="2020-08" db="EMBL/GenBank/DDBJ databases">
        <title>Genome public.</title>
        <authorList>
            <person name="Liu C."/>
            <person name="Sun Q."/>
        </authorList>
    </citation>
    <scope>NUCLEOTIDE SEQUENCE [LARGE SCALE GENOMIC DNA]</scope>
    <source>
        <strain evidence="3 4">NSJ-46</strain>
    </source>
</reference>
<comment type="caution">
    <text evidence="3">The sequence shown here is derived from an EMBL/GenBank/DDBJ whole genome shotgun (WGS) entry which is preliminary data.</text>
</comment>
<evidence type="ECO:0000313" key="3">
    <source>
        <dbReference type="EMBL" id="MBC8573121.1"/>
    </source>
</evidence>